<feature type="compositionally biased region" description="Polar residues" evidence="1">
    <location>
        <begin position="398"/>
        <end position="418"/>
    </location>
</feature>
<protein>
    <submittedName>
        <fullName evidence="2">Uncharacterized protein</fullName>
    </submittedName>
</protein>
<feature type="region of interest" description="Disordered" evidence="1">
    <location>
        <begin position="70"/>
        <end position="107"/>
    </location>
</feature>
<feature type="compositionally biased region" description="Low complexity" evidence="1">
    <location>
        <begin position="142"/>
        <end position="160"/>
    </location>
</feature>
<organism evidence="2 3">
    <name type="scientific">Puccinia sorghi</name>
    <dbReference type="NCBI Taxonomy" id="27349"/>
    <lineage>
        <taxon>Eukaryota</taxon>
        <taxon>Fungi</taxon>
        <taxon>Dikarya</taxon>
        <taxon>Basidiomycota</taxon>
        <taxon>Pucciniomycotina</taxon>
        <taxon>Pucciniomycetes</taxon>
        <taxon>Pucciniales</taxon>
        <taxon>Pucciniaceae</taxon>
        <taxon>Puccinia</taxon>
    </lineage>
</organism>
<dbReference type="AlphaFoldDB" id="A0A0L6V8K0"/>
<dbReference type="OrthoDB" id="2507143at2759"/>
<dbReference type="VEuPathDB" id="FungiDB:VP01_2240g1"/>
<feature type="compositionally biased region" description="Polar residues" evidence="1">
    <location>
        <begin position="71"/>
        <end position="101"/>
    </location>
</feature>
<feature type="compositionally biased region" description="Low complexity" evidence="1">
    <location>
        <begin position="235"/>
        <end position="248"/>
    </location>
</feature>
<gene>
    <name evidence="2" type="ORF">VP01_2240g1</name>
</gene>
<proteinExistence type="predicted"/>
<evidence type="ECO:0000313" key="2">
    <source>
        <dbReference type="EMBL" id="KNZ57098.1"/>
    </source>
</evidence>
<dbReference type="STRING" id="27349.A0A0L6V8K0"/>
<feature type="region of interest" description="Disordered" evidence="1">
    <location>
        <begin position="235"/>
        <end position="293"/>
    </location>
</feature>
<feature type="compositionally biased region" description="Polar residues" evidence="1">
    <location>
        <begin position="261"/>
        <end position="293"/>
    </location>
</feature>
<keyword evidence="3" id="KW-1185">Reference proteome</keyword>
<evidence type="ECO:0000256" key="1">
    <source>
        <dbReference type="SAM" id="MobiDB-lite"/>
    </source>
</evidence>
<name>A0A0L6V8K0_9BASI</name>
<feature type="region of interest" description="Disordered" evidence="1">
    <location>
        <begin position="398"/>
        <end position="429"/>
    </location>
</feature>
<accession>A0A0L6V8K0</accession>
<reference evidence="2 3" key="1">
    <citation type="submission" date="2015-08" db="EMBL/GenBank/DDBJ databases">
        <title>Next Generation Sequencing and Analysis of the Genome of Puccinia sorghi L Schw, the Causal Agent of Maize Common Rust.</title>
        <authorList>
            <person name="Rochi L."/>
            <person name="Burguener G."/>
            <person name="Darino M."/>
            <person name="Turjanski A."/>
            <person name="Kreff E."/>
            <person name="Dieguez M.J."/>
            <person name="Sacco F."/>
        </authorList>
    </citation>
    <scope>NUCLEOTIDE SEQUENCE [LARGE SCALE GENOMIC DNA]</scope>
    <source>
        <strain evidence="2 3">RO10H11247</strain>
    </source>
</reference>
<comment type="caution">
    <text evidence="2">The sequence shown here is derived from an EMBL/GenBank/DDBJ whole genome shotgun (WGS) entry which is preliminary data.</text>
</comment>
<dbReference type="Proteomes" id="UP000037035">
    <property type="component" value="Unassembled WGS sequence"/>
</dbReference>
<dbReference type="EMBL" id="LAVV01007104">
    <property type="protein sequence ID" value="KNZ57098.1"/>
    <property type="molecule type" value="Genomic_DNA"/>
</dbReference>
<evidence type="ECO:0000313" key="3">
    <source>
        <dbReference type="Proteomes" id="UP000037035"/>
    </source>
</evidence>
<feature type="region of interest" description="Disordered" evidence="1">
    <location>
        <begin position="124"/>
        <end position="160"/>
    </location>
</feature>
<sequence length="621" mass="67595">MSRRIKSSNQVDRFEVPPKQIHTTHLNGVQWPSIPDILVIPKPIGPRRILTALHTALSRPITKPQFVPIATSPSSPGTPHYLSSTSHPLGSSQLGKASPANNYLGGTDFETAAENHLTNEANLRSDTQNLARPPSVHNLTSPGLRTPGTAPGTPGVPSPALLSSEALEYSSKAATENGRSSSTVVLQSPDGRPQAMFFHHSGSCNRLRSNLINHSIHGAMQSSNMGGSISSKLKLESRSSSSRPMLRKTISTDRNPEPMTLAQQVMTNAEGSNDPTKSNTSTVSTQNPLSQSVRANNSTTNLLLGALPIVCFHTRWRLLNTKPFHPGRLLYRSLNVCMPLTRSVIVLACLTPLTKEQQQIFLNPRPLQMLRMPSSPANLTTSISVTIPSPCRLPGSQFPSANEAMSSGKSRPQNSPPVQTHRPASEEAHNVKKGLHVDSMIANRLGRRRVSRKSTTALVPPINVLIVEAWLEKKLLEWSSMEWLSGFSRPNIPSNITLNHSLPAYIATGYSLPPGVAFNGTGFYEGADGKPIMSFTGTLAHIKAKEVTDHLHLRSDKAQGVRVLREKARLVSTRDMAQENSSDLSGTDDQKRALMISKAVLGAHPLPLPTQQRESREEYMH</sequence>